<proteinExistence type="predicted"/>
<accession>A0ACD4ZKG9</accession>
<protein>
    <submittedName>
        <fullName evidence="1">Uncharacterized protein</fullName>
    </submittedName>
</protein>
<organism evidence="1 2">
    <name type="scientific">Streptomyces scopuliridis</name>
    <dbReference type="NCBI Taxonomy" id="452529"/>
    <lineage>
        <taxon>Bacteria</taxon>
        <taxon>Bacillati</taxon>
        <taxon>Actinomycetota</taxon>
        <taxon>Actinomycetes</taxon>
        <taxon>Kitasatosporales</taxon>
        <taxon>Streptomycetaceae</taxon>
        <taxon>Streptomyces</taxon>
    </lineage>
</organism>
<keyword evidence="2" id="KW-1185">Reference proteome</keyword>
<reference evidence="1" key="1">
    <citation type="submission" date="2022-10" db="EMBL/GenBank/DDBJ databases">
        <title>The complete genomes of actinobacterial strains from the NBC collection.</title>
        <authorList>
            <person name="Joergensen T.S."/>
            <person name="Alvarez Arevalo M."/>
            <person name="Sterndorff E.B."/>
            <person name="Faurdal D."/>
            <person name="Vuksanovic O."/>
            <person name="Mourched A.-S."/>
            <person name="Charusanti P."/>
            <person name="Shaw S."/>
            <person name="Blin K."/>
            <person name="Weber T."/>
        </authorList>
    </citation>
    <scope>NUCLEOTIDE SEQUENCE</scope>
    <source>
        <strain evidence="1">NBC 01771</strain>
    </source>
</reference>
<evidence type="ECO:0000313" key="2">
    <source>
        <dbReference type="Proteomes" id="UP001348369"/>
    </source>
</evidence>
<name>A0ACD4ZKG9_9ACTN</name>
<dbReference type="EMBL" id="CP109109">
    <property type="protein sequence ID" value="WSB98879.1"/>
    <property type="molecule type" value="Genomic_DNA"/>
</dbReference>
<evidence type="ECO:0000313" key="1">
    <source>
        <dbReference type="EMBL" id="WSB98879.1"/>
    </source>
</evidence>
<dbReference type="Proteomes" id="UP001348369">
    <property type="component" value="Chromosome"/>
</dbReference>
<gene>
    <name evidence="1" type="ORF">OG835_18895</name>
</gene>
<sequence>MNPSPPAWPVQPGPSQPKNGRLRAAWTLALLTTLCAELTYTAVAVTITWLLPLLLVMYGAGVLVIREAVVRVGAGWPSLVVLGVAYQVAEDGLGLQALRGRYET</sequence>